<dbReference type="GO" id="GO:0016301">
    <property type="term" value="F:kinase activity"/>
    <property type="evidence" value="ECO:0007669"/>
    <property type="project" value="UniProtKB-KW"/>
</dbReference>
<keyword evidence="4" id="KW-0067">ATP-binding</keyword>
<dbReference type="OrthoDB" id="142078at2"/>
<dbReference type="PROSITE" id="PS50146">
    <property type="entry name" value="DAGK"/>
    <property type="match status" value="1"/>
</dbReference>
<dbReference type="SMART" id="SM00046">
    <property type="entry name" value="DAGKc"/>
    <property type="match status" value="1"/>
</dbReference>
<dbReference type="PANTHER" id="PTHR12358">
    <property type="entry name" value="SPHINGOSINE KINASE"/>
    <property type="match status" value="1"/>
</dbReference>
<evidence type="ECO:0000256" key="4">
    <source>
        <dbReference type="ARBA" id="ARBA00022840"/>
    </source>
</evidence>
<dbReference type="InterPro" id="IPR050187">
    <property type="entry name" value="Lipid_Phosphate_FormReg"/>
</dbReference>
<dbReference type="PANTHER" id="PTHR12358:SF54">
    <property type="entry name" value="SPHINGOSINE KINASE RELATED PROTEIN"/>
    <property type="match status" value="1"/>
</dbReference>
<dbReference type="InterPro" id="IPR045540">
    <property type="entry name" value="YegS/DAGK_C"/>
</dbReference>
<feature type="domain" description="DAGKc" evidence="5">
    <location>
        <begin position="10"/>
        <end position="139"/>
    </location>
</feature>
<protein>
    <submittedName>
        <fullName evidence="6">Lipid kinase, YegS/Rv2252/BmrU family</fullName>
    </submittedName>
</protein>
<dbReference type="AlphaFoldDB" id="A0A239KGH1"/>
<keyword evidence="7" id="KW-1185">Reference proteome</keyword>
<keyword evidence="1" id="KW-0808">Transferase</keyword>
<dbReference type="Pfam" id="PF19279">
    <property type="entry name" value="YegS_C"/>
    <property type="match status" value="1"/>
</dbReference>
<dbReference type="GO" id="GO:0005524">
    <property type="term" value="F:ATP binding"/>
    <property type="evidence" value="ECO:0007669"/>
    <property type="project" value="UniProtKB-KW"/>
</dbReference>
<evidence type="ECO:0000256" key="1">
    <source>
        <dbReference type="ARBA" id="ARBA00022679"/>
    </source>
</evidence>
<keyword evidence="2" id="KW-0547">Nucleotide-binding</keyword>
<evidence type="ECO:0000256" key="2">
    <source>
        <dbReference type="ARBA" id="ARBA00022741"/>
    </source>
</evidence>
<evidence type="ECO:0000256" key="3">
    <source>
        <dbReference type="ARBA" id="ARBA00022777"/>
    </source>
</evidence>
<name>A0A239KGH1_9SPHN</name>
<gene>
    <name evidence="6" type="ORF">SAMN06295912_15216</name>
</gene>
<keyword evidence="3 6" id="KW-0418">Kinase</keyword>
<sequence length="306" mass="32419">MTQINADAPALPHSAVLIVNAKSRKGRKLFRRAVKGLRAAGLDITSAHAVRKPKLLASVIRDAVHSGAPMVIVGGGDGSLSSAVDHFVGHDCVFALLPLGTANSFARSLGIPLDLEGAIAVIATGQRQRIDLGMIDRDYFANCAAIGLSPLIAESVPDGFKAWAGRVGYLSWALLMLFRFKPFRLTIEGPQGTETLDALEVRIANGGYHGGTELVDDARVDSGEIVVQAVVGRTLPYLAWSWLTSVLRLPARRHTTREFHGRELRVITDPPLAISIDGEVLAKTPVTARAAAGVIDVAAPNAPPPA</sequence>
<organism evidence="6 7">
    <name type="scientific">Edaphosphingomonas laterariae</name>
    <dbReference type="NCBI Taxonomy" id="861865"/>
    <lineage>
        <taxon>Bacteria</taxon>
        <taxon>Pseudomonadati</taxon>
        <taxon>Pseudomonadota</taxon>
        <taxon>Alphaproteobacteria</taxon>
        <taxon>Sphingomonadales</taxon>
        <taxon>Rhizorhabdaceae</taxon>
        <taxon>Edaphosphingomonas</taxon>
    </lineage>
</organism>
<evidence type="ECO:0000259" key="5">
    <source>
        <dbReference type="PROSITE" id="PS50146"/>
    </source>
</evidence>
<dbReference type="Gene3D" id="2.60.200.40">
    <property type="match status" value="1"/>
</dbReference>
<dbReference type="InterPro" id="IPR016064">
    <property type="entry name" value="NAD/diacylglycerol_kinase_sf"/>
</dbReference>
<dbReference type="RefSeq" id="WP_089221362.1">
    <property type="nucleotide sequence ID" value="NZ_FZOS01000052.1"/>
</dbReference>
<evidence type="ECO:0000313" key="7">
    <source>
        <dbReference type="Proteomes" id="UP000198281"/>
    </source>
</evidence>
<dbReference type="InterPro" id="IPR001206">
    <property type="entry name" value="Diacylglycerol_kinase_cat_dom"/>
</dbReference>
<dbReference type="InterPro" id="IPR017438">
    <property type="entry name" value="ATP-NAD_kinase_N"/>
</dbReference>
<dbReference type="SUPFAM" id="SSF111331">
    <property type="entry name" value="NAD kinase/diacylglycerol kinase-like"/>
    <property type="match status" value="1"/>
</dbReference>
<accession>A0A239KGH1</accession>
<dbReference type="Pfam" id="PF00781">
    <property type="entry name" value="DAGK_cat"/>
    <property type="match status" value="1"/>
</dbReference>
<dbReference type="Gene3D" id="3.40.50.10330">
    <property type="entry name" value="Probable inorganic polyphosphate/atp-NAD kinase, domain 1"/>
    <property type="match status" value="1"/>
</dbReference>
<evidence type="ECO:0000313" key="6">
    <source>
        <dbReference type="EMBL" id="SNT17486.1"/>
    </source>
</evidence>
<dbReference type="Proteomes" id="UP000198281">
    <property type="component" value="Unassembled WGS sequence"/>
</dbReference>
<proteinExistence type="predicted"/>
<reference evidence="7" key="1">
    <citation type="submission" date="2017-06" db="EMBL/GenBank/DDBJ databases">
        <authorList>
            <person name="Varghese N."/>
            <person name="Submissions S."/>
        </authorList>
    </citation>
    <scope>NUCLEOTIDE SEQUENCE [LARGE SCALE GENOMIC DNA]</scope>
    <source>
        <strain evidence="7">LNB2</strain>
    </source>
</reference>
<dbReference type="EMBL" id="FZOS01000052">
    <property type="protein sequence ID" value="SNT17486.1"/>
    <property type="molecule type" value="Genomic_DNA"/>
</dbReference>